<gene>
    <name evidence="1" type="ORF">CLUMA_CG001858</name>
</gene>
<accession>A0A1J1HPD5</accession>
<dbReference type="AlphaFoldDB" id="A0A1J1HPD5"/>
<evidence type="ECO:0000313" key="2">
    <source>
        <dbReference type="Proteomes" id="UP000183832"/>
    </source>
</evidence>
<protein>
    <submittedName>
        <fullName evidence="1">CLUMA_CG001858, isoform A</fullName>
    </submittedName>
</protein>
<dbReference type="Proteomes" id="UP000183832">
    <property type="component" value="Unassembled WGS sequence"/>
</dbReference>
<keyword evidence="2" id="KW-1185">Reference proteome</keyword>
<sequence length="60" mass="6860">MEKLPFRNPLSKQNNGNECFLSYDVECYHFARLQCSSVSHVFEIVLLKIASFGGCCKMLL</sequence>
<evidence type="ECO:0000313" key="1">
    <source>
        <dbReference type="EMBL" id="CRK88073.1"/>
    </source>
</evidence>
<dbReference type="EMBL" id="CVRI01000006">
    <property type="protein sequence ID" value="CRK88073.1"/>
    <property type="molecule type" value="Genomic_DNA"/>
</dbReference>
<organism evidence="1 2">
    <name type="scientific">Clunio marinus</name>
    <dbReference type="NCBI Taxonomy" id="568069"/>
    <lineage>
        <taxon>Eukaryota</taxon>
        <taxon>Metazoa</taxon>
        <taxon>Ecdysozoa</taxon>
        <taxon>Arthropoda</taxon>
        <taxon>Hexapoda</taxon>
        <taxon>Insecta</taxon>
        <taxon>Pterygota</taxon>
        <taxon>Neoptera</taxon>
        <taxon>Endopterygota</taxon>
        <taxon>Diptera</taxon>
        <taxon>Nematocera</taxon>
        <taxon>Chironomoidea</taxon>
        <taxon>Chironomidae</taxon>
        <taxon>Clunio</taxon>
    </lineage>
</organism>
<reference evidence="1 2" key="1">
    <citation type="submission" date="2015-04" db="EMBL/GenBank/DDBJ databases">
        <authorList>
            <person name="Syromyatnikov M.Y."/>
            <person name="Popov V.N."/>
        </authorList>
    </citation>
    <scope>NUCLEOTIDE SEQUENCE [LARGE SCALE GENOMIC DNA]</scope>
</reference>
<proteinExistence type="predicted"/>
<name>A0A1J1HPD5_9DIPT</name>